<reference evidence="4" key="2">
    <citation type="submission" date="2011-03" db="EMBL/GenBank/DDBJ databases">
        <title>The complete genome of Desulfobacca acetoxidans DSM 11109.</title>
        <authorList>
            <consortium name="US DOE Joint Genome Institute (JGI-PGF)"/>
            <person name="Lucas S."/>
            <person name="Copeland A."/>
            <person name="Lapidus A."/>
            <person name="Bruce D."/>
            <person name="Goodwin L."/>
            <person name="Pitluck S."/>
            <person name="Peters L."/>
            <person name="Kyrpides N."/>
            <person name="Mavromatis K."/>
            <person name="Ivanova N."/>
            <person name="Ovchinnikova G."/>
            <person name="Teshima H."/>
            <person name="Detter J.C."/>
            <person name="Han C."/>
            <person name="Land M."/>
            <person name="Hauser L."/>
            <person name="Markowitz V."/>
            <person name="Cheng J.-F."/>
            <person name="Hugenholtz P."/>
            <person name="Woyke T."/>
            <person name="Wu D."/>
            <person name="Spring S."/>
            <person name="Schueler E."/>
            <person name="Brambilla E."/>
            <person name="Klenk H.-P."/>
            <person name="Eisen J.A."/>
        </authorList>
    </citation>
    <scope>NUCLEOTIDE SEQUENCE [LARGE SCALE GENOMIC DNA]</scope>
    <source>
        <strain evidence="4">ATCC 700848 / DSM 11109 / ASRB2</strain>
    </source>
</reference>
<dbReference type="Proteomes" id="UP000000483">
    <property type="component" value="Chromosome"/>
</dbReference>
<gene>
    <name evidence="3" type="ordered locus">Desac_1944</name>
</gene>
<organism evidence="3 4">
    <name type="scientific">Desulfobacca acetoxidans (strain ATCC 700848 / DSM 11109 / ASRB2)</name>
    <dbReference type="NCBI Taxonomy" id="880072"/>
    <lineage>
        <taxon>Bacteria</taxon>
        <taxon>Pseudomonadati</taxon>
        <taxon>Thermodesulfobacteriota</taxon>
        <taxon>Desulfobaccia</taxon>
        <taxon>Desulfobaccales</taxon>
        <taxon>Desulfobaccaceae</taxon>
        <taxon>Desulfobacca</taxon>
    </lineage>
</organism>
<dbReference type="RefSeq" id="WP_013706887.1">
    <property type="nucleotide sequence ID" value="NC_015388.1"/>
</dbReference>
<keyword evidence="2" id="KW-0732">Signal</keyword>
<dbReference type="AlphaFoldDB" id="F2ND54"/>
<feature type="chain" id="PRO_5003283659" description="Lipoprotein" evidence="2">
    <location>
        <begin position="37"/>
        <end position="108"/>
    </location>
</feature>
<keyword evidence="4" id="KW-1185">Reference proteome</keyword>
<reference evidence="3 4" key="1">
    <citation type="journal article" date="2011" name="Stand. Genomic Sci.">
        <title>Complete genome sequence of the acetate-degrading sulfate reducer Desulfobacca acetoxidans type strain (ASRB2).</title>
        <authorList>
            <person name="Goker M."/>
            <person name="Teshima H."/>
            <person name="Lapidus A."/>
            <person name="Nolan M."/>
            <person name="Lucas S."/>
            <person name="Hammon N."/>
            <person name="Deshpande S."/>
            <person name="Cheng J.F."/>
            <person name="Tapia R."/>
            <person name="Han C."/>
            <person name="Goodwin L."/>
            <person name="Pitluck S."/>
            <person name="Huntemann M."/>
            <person name="Liolios K."/>
            <person name="Ivanova N."/>
            <person name="Pagani I."/>
            <person name="Mavromatis K."/>
            <person name="Ovchinikova G."/>
            <person name="Pati A."/>
            <person name="Chen A."/>
            <person name="Palaniappan K."/>
            <person name="Land M."/>
            <person name="Hauser L."/>
            <person name="Brambilla E.M."/>
            <person name="Rohde M."/>
            <person name="Spring S."/>
            <person name="Detter J.C."/>
            <person name="Woyke T."/>
            <person name="Bristow J."/>
            <person name="Eisen J.A."/>
            <person name="Markowitz V."/>
            <person name="Hugenholtz P."/>
            <person name="Kyrpides N.C."/>
            <person name="Klenk H.P."/>
        </authorList>
    </citation>
    <scope>NUCLEOTIDE SEQUENCE [LARGE SCALE GENOMIC DNA]</scope>
    <source>
        <strain evidence="4">ATCC 700848 / DSM 11109 / ASRB2</strain>
    </source>
</reference>
<dbReference type="STRING" id="880072.Desac_1944"/>
<name>F2ND54_DESAR</name>
<accession>F2ND54</accession>
<evidence type="ECO:0008006" key="5">
    <source>
        <dbReference type="Google" id="ProtNLM"/>
    </source>
</evidence>
<evidence type="ECO:0000313" key="3">
    <source>
        <dbReference type="EMBL" id="AEB09778.1"/>
    </source>
</evidence>
<dbReference type="EMBL" id="CP002629">
    <property type="protein sequence ID" value="AEB09778.1"/>
    <property type="molecule type" value="Genomic_DNA"/>
</dbReference>
<evidence type="ECO:0000313" key="4">
    <source>
        <dbReference type="Proteomes" id="UP000000483"/>
    </source>
</evidence>
<dbReference type="KEGG" id="dao:Desac_1944"/>
<sequence>MMNEQPINCRKIAYRRSRLLTSMLAVLIGAAISGCAPDSALRDDYGTSWAYNQAVQIVNPQAALTESPTTGMSPKAAITNMEGFNKSFERQQPEKAAASFIQLGTGGK</sequence>
<feature type="signal peptide" evidence="2">
    <location>
        <begin position="1"/>
        <end position="36"/>
    </location>
</feature>
<feature type="region of interest" description="Disordered" evidence="1">
    <location>
        <begin position="86"/>
        <end position="108"/>
    </location>
</feature>
<proteinExistence type="predicted"/>
<protein>
    <recommendedName>
        <fullName evidence="5">Lipoprotein</fullName>
    </recommendedName>
</protein>
<evidence type="ECO:0000256" key="2">
    <source>
        <dbReference type="SAM" id="SignalP"/>
    </source>
</evidence>
<evidence type="ECO:0000256" key="1">
    <source>
        <dbReference type="SAM" id="MobiDB-lite"/>
    </source>
</evidence>
<dbReference type="HOGENOM" id="CLU_2192741_0_0_7"/>